<protein>
    <submittedName>
        <fullName evidence="2">Uncharacterized protein</fullName>
    </submittedName>
</protein>
<feature type="region of interest" description="Disordered" evidence="1">
    <location>
        <begin position="174"/>
        <end position="193"/>
    </location>
</feature>
<gene>
    <name evidence="2" type="ORF">Ahy_B10g100629</name>
</gene>
<evidence type="ECO:0000313" key="2">
    <source>
        <dbReference type="EMBL" id="RYQ82055.1"/>
    </source>
</evidence>
<keyword evidence="3" id="KW-1185">Reference proteome</keyword>
<sequence length="193" mass="21437">MPSEIKFTDKDPLSIFFKPSTSFTEFHNTVIRRLGLQGVKRVEKLFYRISIFLLRYDMKYDSFVIGSDEDLQILFHCCRQFPEVRTPELLTKLVDVVSNSGISNRNPQPSATEACTSSRPVGASSSLSVLEPETVLVASPSFAADLNRTRDREVGDSGPFDDVAIAMAGIPDVVPKFRQGRTPDGVEDDDDGE</sequence>
<evidence type="ECO:0000256" key="1">
    <source>
        <dbReference type="SAM" id="MobiDB-lite"/>
    </source>
</evidence>
<dbReference type="EMBL" id="SDMP01000020">
    <property type="protein sequence ID" value="RYQ82055.1"/>
    <property type="molecule type" value="Genomic_DNA"/>
</dbReference>
<dbReference type="AlphaFoldDB" id="A0A444WXE4"/>
<organism evidence="2 3">
    <name type="scientific">Arachis hypogaea</name>
    <name type="common">Peanut</name>
    <dbReference type="NCBI Taxonomy" id="3818"/>
    <lineage>
        <taxon>Eukaryota</taxon>
        <taxon>Viridiplantae</taxon>
        <taxon>Streptophyta</taxon>
        <taxon>Embryophyta</taxon>
        <taxon>Tracheophyta</taxon>
        <taxon>Spermatophyta</taxon>
        <taxon>Magnoliopsida</taxon>
        <taxon>eudicotyledons</taxon>
        <taxon>Gunneridae</taxon>
        <taxon>Pentapetalae</taxon>
        <taxon>rosids</taxon>
        <taxon>fabids</taxon>
        <taxon>Fabales</taxon>
        <taxon>Fabaceae</taxon>
        <taxon>Papilionoideae</taxon>
        <taxon>50 kb inversion clade</taxon>
        <taxon>dalbergioids sensu lato</taxon>
        <taxon>Dalbergieae</taxon>
        <taxon>Pterocarpus clade</taxon>
        <taxon>Arachis</taxon>
    </lineage>
</organism>
<reference evidence="2 3" key="1">
    <citation type="submission" date="2019-01" db="EMBL/GenBank/DDBJ databases">
        <title>Sequencing of cultivated peanut Arachis hypogaea provides insights into genome evolution and oil improvement.</title>
        <authorList>
            <person name="Chen X."/>
        </authorList>
    </citation>
    <scope>NUCLEOTIDE SEQUENCE [LARGE SCALE GENOMIC DNA]</scope>
    <source>
        <strain evidence="3">cv. Fuhuasheng</strain>
        <tissue evidence="2">Leaves</tissue>
    </source>
</reference>
<name>A0A444WXE4_ARAHY</name>
<proteinExistence type="predicted"/>
<comment type="caution">
    <text evidence="2">The sequence shown here is derived from an EMBL/GenBank/DDBJ whole genome shotgun (WGS) entry which is preliminary data.</text>
</comment>
<evidence type="ECO:0000313" key="3">
    <source>
        <dbReference type="Proteomes" id="UP000289738"/>
    </source>
</evidence>
<accession>A0A444WXE4</accession>
<dbReference type="Proteomes" id="UP000289738">
    <property type="component" value="Chromosome B10"/>
</dbReference>